<proteinExistence type="predicted"/>
<gene>
    <name evidence="3" type="ORF">Q31a_50990</name>
</gene>
<feature type="domain" description="Tyr recombinase" evidence="2">
    <location>
        <begin position="30"/>
        <end position="234"/>
    </location>
</feature>
<dbReference type="SUPFAM" id="SSF56349">
    <property type="entry name" value="DNA breaking-rejoining enzymes"/>
    <property type="match status" value="1"/>
</dbReference>
<dbReference type="AlphaFoldDB" id="A0A518GDU2"/>
<evidence type="ECO:0000256" key="1">
    <source>
        <dbReference type="ARBA" id="ARBA00023172"/>
    </source>
</evidence>
<organism evidence="3 4">
    <name type="scientific">Aureliella helgolandensis</name>
    <dbReference type="NCBI Taxonomy" id="2527968"/>
    <lineage>
        <taxon>Bacteria</taxon>
        <taxon>Pseudomonadati</taxon>
        <taxon>Planctomycetota</taxon>
        <taxon>Planctomycetia</taxon>
        <taxon>Pirellulales</taxon>
        <taxon>Pirellulaceae</taxon>
        <taxon>Aureliella</taxon>
    </lineage>
</organism>
<dbReference type="InterPro" id="IPR013762">
    <property type="entry name" value="Integrase-like_cat_sf"/>
</dbReference>
<keyword evidence="4" id="KW-1185">Reference proteome</keyword>
<dbReference type="GO" id="GO:0003677">
    <property type="term" value="F:DNA binding"/>
    <property type="evidence" value="ECO:0007669"/>
    <property type="project" value="InterPro"/>
</dbReference>
<dbReference type="Proteomes" id="UP000318017">
    <property type="component" value="Chromosome"/>
</dbReference>
<dbReference type="OrthoDB" id="271880at2"/>
<dbReference type="InterPro" id="IPR002104">
    <property type="entry name" value="Integrase_catalytic"/>
</dbReference>
<accession>A0A518GDU2</accession>
<dbReference type="EMBL" id="CP036298">
    <property type="protein sequence ID" value="QDV26720.1"/>
    <property type="molecule type" value="Genomic_DNA"/>
</dbReference>
<sequence length="236" mass="26603">MDKPKRTRKATRPIPEAMRRRFYLAAWDLAWSGHFYHDAPETEAFLDKWGSGSLIARRHGLTILWLTAMAGRFNELASALLTDVNGETIEIRRSKRGAVHTIQIQAELIECTTAWFRRLAAEAADTGPPVNGRWKKYYAAMHASKYLLPSATGGRMNCDVFNRDTAGPLGELFGFKCSSHCFRDTACQEAMRAVKKDANLDVRAVQALLGHRNLNTTEVYIRKQDAAQLALKLYTE</sequence>
<protein>
    <submittedName>
        <fullName evidence="3">Site-specific tyrosine recombinase XerC</fullName>
    </submittedName>
</protein>
<dbReference type="GO" id="GO:0006310">
    <property type="term" value="P:DNA recombination"/>
    <property type="evidence" value="ECO:0007669"/>
    <property type="project" value="UniProtKB-KW"/>
</dbReference>
<evidence type="ECO:0000259" key="2">
    <source>
        <dbReference type="PROSITE" id="PS51898"/>
    </source>
</evidence>
<dbReference type="Pfam" id="PF00589">
    <property type="entry name" value="Phage_integrase"/>
    <property type="match status" value="1"/>
</dbReference>
<name>A0A518GDU2_9BACT</name>
<dbReference type="KEGG" id="ahel:Q31a_50990"/>
<evidence type="ECO:0000313" key="3">
    <source>
        <dbReference type="EMBL" id="QDV26720.1"/>
    </source>
</evidence>
<dbReference type="CDD" id="cd00397">
    <property type="entry name" value="DNA_BRE_C"/>
    <property type="match status" value="1"/>
</dbReference>
<dbReference type="Gene3D" id="1.10.443.10">
    <property type="entry name" value="Intergrase catalytic core"/>
    <property type="match status" value="1"/>
</dbReference>
<dbReference type="InterPro" id="IPR011010">
    <property type="entry name" value="DNA_brk_join_enz"/>
</dbReference>
<reference evidence="3 4" key="1">
    <citation type="submission" date="2019-02" db="EMBL/GenBank/DDBJ databases">
        <title>Deep-cultivation of Planctomycetes and their phenomic and genomic characterization uncovers novel biology.</title>
        <authorList>
            <person name="Wiegand S."/>
            <person name="Jogler M."/>
            <person name="Boedeker C."/>
            <person name="Pinto D."/>
            <person name="Vollmers J."/>
            <person name="Rivas-Marin E."/>
            <person name="Kohn T."/>
            <person name="Peeters S.H."/>
            <person name="Heuer A."/>
            <person name="Rast P."/>
            <person name="Oberbeckmann S."/>
            <person name="Bunk B."/>
            <person name="Jeske O."/>
            <person name="Meyerdierks A."/>
            <person name="Storesund J.E."/>
            <person name="Kallscheuer N."/>
            <person name="Luecker S."/>
            <person name="Lage O.M."/>
            <person name="Pohl T."/>
            <person name="Merkel B.J."/>
            <person name="Hornburger P."/>
            <person name="Mueller R.-W."/>
            <person name="Bruemmer F."/>
            <person name="Labrenz M."/>
            <person name="Spormann A.M."/>
            <person name="Op den Camp H."/>
            <person name="Overmann J."/>
            <person name="Amann R."/>
            <person name="Jetten M.S.M."/>
            <person name="Mascher T."/>
            <person name="Medema M.H."/>
            <person name="Devos D.P."/>
            <person name="Kaster A.-K."/>
            <person name="Ovreas L."/>
            <person name="Rohde M."/>
            <person name="Galperin M.Y."/>
            <person name="Jogler C."/>
        </authorList>
    </citation>
    <scope>NUCLEOTIDE SEQUENCE [LARGE SCALE GENOMIC DNA]</scope>
    <source>
        <strain evidence="3 4">Q31a</strain>
    </source>
</reference>
<keyword evidence="1" id="KW-0233">DNA recombination</keyword>
<dbReference type="PROSITE" id="PS51898">
    <property type="entry name" value="TYR_RECOMBINASE"/>
    <property type="match status" value="1"/>
</dbReference>
<evidence type="ECO:0000313" key="4">
    <source>
        <dbReference type="Proteomes" id="UP000318017"/>
    </source>
</evidence>
<dbReference type="RefSeq" id="WP_145083020.1">
    <property type="nucleotide sequence ID" value="NZ_CP036298.1"/>
</dbReference>
<dbReference type="GO" id="GO:0015074">
    <property type="term" value="P:DNA integration"/>
    <property type="evidence" value="ECO:0007669"/>
    <property type="project" value="InterPro"/>
</dbReference>